<feature type="transmembrane region" description="Helical" evidence="2">
    <location>
        <begin position="200"/>
        <end position="222"/>
    </location>
</feature>
<evidence type="ECO:0008006" key="5">
    <source>
        <dbReference type="Google" id="ProtNLM"/>
    </source>
</evidence>
<feature type="region of interest" description="Disordered" evidence="1">
    <location>
        <begin position="1"/>
        <end position="20"/>
    </location>
</feature>
<feature type="transmembrane region" description="Helical" evidence="2">
    <location>
        <begin position="111"/>
        <end position="135"/>
    </location>
</feature>
<sequence>MERSVDHGNNPPQPAHAGQARPDFQHGELVLLANDAMRARHRPWAILLMWGWQAAWAVGIVWPLTRMVARTYRTHPDGDAVLFRPGALDLADFFVGLGRTGHGGAALGGHFAVLIPAGIVLGLLPLTALMASMTYATRDRRAPNLRQLWTQSITHFTPMAILLVIAGVAMAALGAGALGLGSAVAEMYAERWGDVRADRVGISVASAGLIFPCFVGILHDMARAAVVRFRVRALRAIALGWKALALHPIRDSWSYVWRAIVSWALVALGAMVAAQLGGRGGIALFALFAVHQLIIGSRVALRASWLAKALRSLDAAHRVVRERVSLPPPGPPAPATPRAEPEPTPDIPVHTDEPTVPILDQGA</sequence>
<dbReference type="RefSeq" id="WP_394820841.1">
    <property type="nucleotide sequence ID" value="NZ_CP089984.1"/>
</dbReference>
<proteinExistence type="predicted"/>
<evidence type="ECO:0000256" key="2">
    <source>
        <dbReference type="SAM" id="Phobius"/>
    </source>
</evidence>
<feature type="transmembrane region" description="Helical" evidence="2">
    <location>
        <begin position="156"/>
        <end position="180"/>
    </location>
</feature>
<keyword evidence="2" id="KW-1133">Transmembrane helix</keyword>
<feature type="transmembrane region" description="Helical" evidence="2">
    <location>
        <begin position="255"/>
        <end position="276"/>
    </location>
</feature>
<name>A0ABZ2LJU4_9BACT</name>
<feature type="transmembrane region" description="Helical" evidence="2">
    <location>
        <begin position="282"/>
        <end position="301"/>
    </location>
</feature>
<gene>
    <name evidence="3" type="ORF">LZC94_25540</name>
</gene>
<feature type="compositionally biased region" description="Pro residues" evidence="1">
    <location>
        <begin position="326"/>
        <end position="335"/>
    </location>
</feature>
<keyword evidence="4" id="KW-1185">Reference proteome</keyword>
<keyword evidence="2" id="KW-0472">Membrane</keyword>
<protein>
    <recommendedName>
        <fullName evidence="5">Transmembrane protein</fullName>
    </recommendedName>
</protein>
<accession>A0ABZ2LJU4</accession>
<keyword evidence="2" id="KW-0812">Transmembrane</keyword>
<evidence type="ECO:0000313" key="4">
    <source>
        <dbReference type="Proteomes" id="UP001370348"/>
    </source>
</evidence>
<feature type="region of interest" description="Disordered" evidence="1">
    <location>
        <begin position="324"/>
        <end position="363"/>
    </location>
</feature>
<evidence type="ECO:0000256" key="1">
    <source>
        <dbReference type="SAM" id="MobiDB-lite"/>
    </source>
</evidence>
<feature type="transmembrane region" description="Helical" evidence="2">
    <location>
        <begin position="44"/>
        <end position="64"/>
    </location>
</feature>
<dbReference type="Proteomes" id="UP001370348">
    <property type="component" value="Chromosome"/>
</dbReference>
<evidence type="ECO:0000313" key="3">
    <source>
        <dbReference type="EMBL" id="WXB11224.1"/>
    </source>
</evidence>
<dbReference type="EMBL" id="CP089984">
    <property type="protein sequence ID" value="WXB11224.1"/>
    <property type="molecule type" value="Genomic_DNA"/>
</dbReference>
<organism evidence="3 4">
    <name type="scientific">Pendulispora albinea</name>
    <dbReference type="NCBI Taxonomy" id="2741071"/>
    <lineage>
        <taxon>Bacteria</taxon>
        <taxon>Pseudomonadati</taxon>
        <taxon>Myxococcota</taxon>
        <taxon>Myxococcia</taxon>
        <taxon>Myxococcales</taxon>
        <taxon>Sorangiineae</taxon>
        <taxon>Pendulisporaceae</taxon>
        <taxon>Pendulispora</taxon>
    </lineage>
</organism>
<reference evidence="3 4" key="1">
    <citation type="submission" date="2021-12" db="EMBL/GenBank/DDBJ databases">
        <title>Discovery of the Pendulisporaceae a myxobacterial family with distinct sporulation behavior and unique specialized metabolism.</title>
        <authorList>
            <person name="Garcia R."/>
            <person name="Popoff A."/>
            <person name="Bader C.D."/>
            <person name="Loehr J."/>
            <person name="Walesch S."/>
            <person name="Walt C."/>
            <person name="Boldt J."/>
            <person name="Bunk B."/>
            <person name="Haeckl F.J.F.P.J."/>
            <person name="Gunesch A.P."/>
            <person name="Birkelbach J."/>
            <person name="Nuebel U."/>
            <person name="Pietschmann T."/>
            <person name="Bach T."/>
            <person name="Mueller R."/>
        </authorList>
    </citation>
    <scope>NUCLEOTIDE SEQUENCE [LARGE SCALE GENOMIC DNA]</scope>
    <source>
        <strain evidence="3 4">MSr11954</strain>
    </source>
</reference>